<evidence type="ECO:0000256" key="2">
    <source>
        <dbReference type="ARBA" id="ARBA00022729"/>
    </source>
</evidence>
<name>A0A2V4LIF0_AQUAC</name>
<sequence length="250" mass="27893">MRIFPQALAALLLLCAGTSSAAPLKLVTGDQYPPFTGQALPNGGMLTELVLLALHEADQQPQLAWLPWKRGYQATLKGQFDATFPYLPSAEREAEFFYSAALYETTQKVFSRSDQPLEPDQLSDKRLCLPLGWQPPKPLLPLLQSGRLQRHEPQDLSTCARLIALGRDDFFVADDLLGQRAIRQAGLGVDALRESRATLARNSLHLIVPRNRPGARELIAQFDAALRRLRDNGTYARILRSHREHALNAH</sequence>
<dbReference type="OrthoDB" id="5296159at2"/>
<evidence type="ECO:0000259" key="4">
    <source>
        <dbReference type="Pfam" id="PF00497"/>
    </source>
</evidence>
<dbReference type="AlphaFoldDB" id="A0A2V4LIF0"/>
<dbReference type="Proteomes" id="UP000248146">
    <property type="component" value="Unassembled WGS sequence"/>
</dbReference>
<dbReference type="EMBL" id="QJRX01000004">
    <property type="protein sequence ID" value="PYC25913.1"/>
    <property type="molecule type" value="Genomic_DNA"/>
</dbReference>
<evidence type="ECO:0000256" key="3">
    <source>
        <dbReference type="SAM" id="SignalP"/>
    </source>
</evidence>
<keyword evidence="2 3" id="KW-0732">Signal</keyword>
<evidence type="ECO:0000313" key="5">
    <source>
        <dbReference type="EMBL" id="PYC25913.1"/>
    </source>
</evidence>
<dbReference type="SUPFAM" id="SSF53850">
    <property type="entry name" value="Periplasmic binding protein-like II"/>
    <property type="match status" value="1"/>
</dbReference>
<feature type="domain" description="Solute-binding protein family 3/N-terminal" evidence="4">
    <location>
        <begin position="24"/>
        <end position="241"/>
    </location>
</feature>
<evidence type="ECO:0000256" key="1">
    <source>
        <dbReference type="ARBA" id="ARBA00010333"/>
    </source>
</evidence>
<accession>A0A2V4LIF0</accession>
<protein>
    <submittedName>
        <fullName evidence="5">Amino acid ABC transporter substrate-binding protein</fullName>
    </submittedName>
</protein>
<proteinExistence type="inferred from homology"/>
<organism evidence="5 6">
    <name type="scientific">Aquipseudomonas alcaligenes</name>
    <name type="common">Pseudomonas alcaligenes</name>
    <dbReference type="NCBI Taxonomy" id="43263"/>
    <lineage>
        <taxon>Bacteria</taxon>
        <taxon>Pseudomonadati</taxon>
        <taxon>Pseudomonadota</taxon>
        <taxon>Gammaproteobacteria</taxon>
        <taxon>Pseudomonadales</taxon>
        <taxon>Pseudomonadaceae</taxon>
        <taxon>Aquipseudomonas</taxon>
    </lineage>
</organism>
<dbReference type="PANTHER" id="PTHR35936:SF6">
    <property type="entry name" value="AMINO ACID ABC TRANSPORTER SUBSTRATE-BINDING PAAT FAMILY PROTEIN"/>
    <property type="match status" value="1"/>
</dbReference>
<feature type="chain" id="PRO_5015990521" evidence="3">
    <location>
        <begin position="22"/>
        <end position="250"/>
    </location>
</feature>
<gene>
    <name evidence="5" type="ORF">DMO17_09605</name>
</gene>
<evidence type="ECO:0000313" key="6">
    <source>
        <dbReference type="Proteomes" id="UP000248146"/>
    </source>
</evidence>
<dbReference type="Pfam" id="PF00497">
    <property type="entry name" value="SBP_bac_3"/>
    <property type="match status" value="1"/>
</dbReference>
<reference evidence="5 6" key="1">
    <citation type="submission" date="2018-06" db="EMBL/GenBank/DDBJ databases">
        <title>Pseudomonas diversity within urban Lake Michigan freshwaters.</title>
        <authorList>
            <person name="Batrich M."/>
            <person name="Hatzopoulos T."/>
            <person name="Putonti C."/>
        </authorList>
    </citation>
    <scope>NUCLEOTIDE SEQUENCE [LARGE SCALE GENOMIC DNA]</scope>
    <source>
        <strain evidence="5 6">MB-090714</strain>
    </source>
</reference>
<comment type="similarity">
    <text evidence="1">Belongs to the bacterial solute-binding protein 3 family.</text>
</comment>
<dbReference type="Gene3D" id="3.40.190.10">
    <property type="entry name" value="Periplasmic binding protein-like II"/>
    <property type="match status" value="2"/>
</dbReference>
<dbReference type="InterPro" id="IPR001638">
    <property type="entry name" value="Solute-binding_3/MltF_N"/>
</dbReference>
<feature type="signal peptide" evidence="3">
    <location>
        <begin position="1"/>
        <end position="21"/>
    </location>
</feature>
<dbReference type="PANTHER" id="PTHR35936">
    <property type="entry name" value="MEMBRANE-BOUND LYTIC MUREIN TRANSGLYCOSYLASE F"/>
    <property type="match status" value="1"/>
</dbReference>
<comment type="caution">
    <text evidence="5">The sequence shown here is derived from an EMBL/GenBank/DDBJ whole genome shotgun (WGS) entry which is preliminary data.</text>
</comment>